<comment type="subcellular location">
    <subcellularLocation>
        <location evidence="1">Nucleus</location>
    </subcellularLocation>
</comment>
<dbReference type="InterPro" id="IPR044660">
    <property type="entry name" value="IBH1-like"/>
</dbReference>
<evidence type="ECO:0000313" key="7">
    <source>
        <dbReference type="Proteomes" id="UP001634007"/>
    </source>
</evidence>
<proteinExistence type="predicted"/>
<dbReference type="Proteomes" id="UP001634007">
    <property type="component" value="Unassembled WGS sequence"/>
</dbReference>
<keyword evidence="7" id="KW-1185">Reference proteome</keyword>
<organism evidence="6 7">
    <name type="scientific">Eucalyptus globulus</name>
    <name type="common">Tasmanian blue gum</name>
    <dbReference type="NCBI Taxonomy" id="34317"/>
    <lineage>
        <taxon>Eukaryota</taxon>
        <taxon>Viridiplantae</taxon>
        <taxon>Streptophyta</taxon>
        <taxon>Embryophyta</taxon>
        <taxon>Tracheophyta</taxon>
        <taxon>Spermatophyta</taxon>
        <taxon>Magnoliopsida</taxon>
        <taxon>eudicotyledons</taxon>
        <taxon>Gunneridae</taxon>
        <taxon>Pentapetalae</taxon>
        <taxon>rosids</taxon>
        <taxon>malvids</taxon>
        <taxon>Myrtales</taxon>
        <taxon>Myrtaceae</taxon>
        <taxon>Myrtoideae</taxon>
        <taxon>Eucalypteae</taxon>
        <taxon>Eucalyptus</taxon>
    </lineage>
</organism>
<feature type="region of interest" description="Disordered" evidence="5">
    <location>
        <begin position="16"/>
        <end position="39"/>
    </location>
</feature>
<dbReference type="PANTHER" id="PTHR33124:SF39">
    <property type="entry name" value="TRANSCRIPTION FACTOR UPBEAT1"/>
    <property type="match status" value="1"/>
</dbReference>
<dbReference type="GO" id="GO:0005634">
    <property type="term" value="C:nucleus"/>
    <property type="evidence" value="ECO:0007669"/>
    <property type="project" value="UniProtKB-SubCell"/>
</dbReference>
<dbReference type="PANTHER" id="PTHR33124">
    <property type="entry name" value="TRANSCRIPTION FACTOR IBH1-LIKE 1"/>
    <property type="match status" value="1"/>
</dbReference>
<comment type="caution">
    <text evidence="6">The sequence shown here is derived from an EMBL/GenBank/DDBJ whole genome shotgun (WGS) entry which is preliminary data.</text>
</comment>
<sequence>MGANSPHSFIVSLGFKGLDSDDSNGSPKGRPAASKRRLQAKKRLRIIRRRGLNNIEKRSRVGAPRGVARCSRKIERRVRTLKTLIPNSESMGLEGLFRETADYILALEMRVKMMKMVVDMFSGSSDQ</sequence>
<dbReference type="InterPro" id="IPR044549">
    <property type="entry name" value="bHLH_AtIBH1-like"/>
</dbReference>
<dbReference type="EMBL" id="JBJKBG010000008">
    <property type="protein sequence ID" value="KAL3725265.1"/>
    <property type="molecule type" value="Genomic_DNA"/>
</dbReference>
<keyword evidence="3" id="KW-0804">Transcription</keyword>
<evidence type="ECO:0000256" key="3">
    <source>
        <dbReference type="ARBA" id="ARBA00023163"/>
    </source>
</evidence>
<evidence type="ECO:0000313" key="6">
    <source>
        <dbReference type="EMBL" id="KAL3725265.1"/>
    </source>
</evidence>
<evidence type="ECO:0000256" key="2">
    <source>
        <dbReference type="ARBA" id="ARBA00023015"/>
    </source>
</evidence>
<dbReference type="CDD" id="cd11444">
    <property type="entry name" value="bHLH_AtIBH1_like"/>
    <property type="match status" value="1"/>
</dbReference>
<dbReference type="AlphaFoldDB" id="A0ABD3JNZ1"/>
<reference evidence="6 7" key="1">
    <citation type="submission" date="2024-11" db="EMBL/GenBank/DDBJ databases">
        <title>Chromosome-level genome assembly of Eucalyptus globulus Labill. provides insights into its genome evolution.</title>
        <authorList>
            <person name="Li X."/>
        </authorList>
    </citation>
    <scope>NUCLEOTIDE SEQUENCE [LARGE SCALE GENOMIC DNA]</scope>
    <source>
        <strain evidence="6">CL2024</strain>
        <tissue evidence="6">Fresh tender leaves</tissue>
    </source>
</reference>
<keyword evidence="2" id="KW-0805">Transcription regulation</keyword>
<evidence type="ECO:0000256" key="1">
    <source>
        <dbReference type="ARBA" id="ARBA00004123"/>
    </source>
</evidence>
<evidence type="ECO:0000256" key="5">
    <source>
        <dbReference type="SAM" id="MobiDB-lite"/>
    </source>
</evidence>
<accession>A0ABD3JNZ1</accession>
<keyword evidence="4" id="KW-0539">Nucleus</keyword>
<protein>
    <submittedName>
        <fullName evidence="6">Uncharacterized protein</fullName>
    </submittedName>
</protein>
<name>A0ABD3JNZ1_EUCGL</name>
<gene>
    <name evidence="6" type="ORF">ACJRO7_030296</name>
</gene>
<evidence type="ECO:0000256" key="4">
    <source>
        <dbReference type="ARBA" id="ARBA00023242"/>
    </source>
</evidence>